<keyword evidence="3" id="KW-0949">S-adenosyl-L-methionine</keyword>
<dbReference type="Gene3D" id="3.40.50.150">
    <property type="entry name" value="Vaccinia Virus protein VP39"/>
    <property type="match status" value="1"/>
</dbReference>
<feature type="domain" description="Methyltransferase" evidence="4">
    <location>
        <begin position="40"/>
        <end position="145"/>
    </location>
</feature>
<dbReference type="GO" id="GO:0032259">
    <property type="term" value="P:methylation"/>
    <property type="evidence" value="ECO:0007669"/>
    <property type="project" value="UniProtKB-KW"/>
</dbReference>
<proteinExistence type="predicted"/>
<name>A0ABP8PZY3_9ACTN</name>
<dbReference type="Pfam" id="PF13649">
    <property type="entry name" value="Methyltransf_25"/>
    <property type="match status" value="1"/>
</dbReference>
<accession>A0ABP8PZY3</accession>
<organism evidence="5 6">
    <name type="scientific">Actinoallomurus oryzae</name>
    <dbReference type="NCBI Taxonomy" id="502180"/>
    <lineage>
        <taxon>Bacteria</taxon>
        <taxon>Bacillati</taxon>
        <taxon>Actinomycetota</taxon>
        <taxon>Actinomycetes</taxon>
        <taxon>Streptosporangiales</taxon>
        <taxon>Thermomonosporaceae</taxon>
        <taxon>Actinoallomurus</taxon>
    </lineage>
</organism>
<dbReference type="GO" id="GO:0008168">
    <property type="term" value="F:methyltransferase activity"/>
    <property type="evidence" value="ECO:0007669"/>
    <property type="project" value="UniProtKB-KW"/>
</dbReference>
<evidence type="ECO:0000256" key="3">
    <source>
        <dbReference type="ARBA" id="ARBA00022691"/>
    </source>
</evidence>
<evidence type="ECO:0000256" key="2">
    <source>
        <dbReference type="ARBA" id="ARBA00022679"/>
    </source>
</evidence>
<keyword evidence="2" id="KW-0808">Transferase</keyword>
<evidence type="ECO:0000259" key="4">
    <source>
        <dbReference type="Pfam" id="PF13649"/>
    </source>
</evidence>
<dbReference type="EMBL" id="BAABHF010000019">
    <property type="protein sequence ID" value="GAA4495318.1"/>
    <property type="molecule type" value="Genomic_DNA"/>
</dbReference>
<dbReference type="Proteomes" id="UP001500503">
    <property type="component" value="Unassembled WGS sequence"/>
</dbReference>
<evidence type="ECO:0000256" key="1">
    <source>
        <dbReference type="ARBA" id="ARBA00022603"/>
    </source>
</evidence>
<dbReference type="PANTHER" id="PTHR43464">
    <property type="entry name" value="METHYLTRANSFERASE"/>
    <property type="match status" value="1"/>
</dbReference>
<sequence length="257" mass="27970">MPDALFAHPRLAPLYDAFDGDRDDLAAYVAIAGELGADRVLDVGCGTGCLAVLLAESGRTVVGVDPAKASLDVARSKDPAGRITWVHGDARLMAEPAFPPATRLAATASGFDLAVMTGNVAQVFLTDDDWARTLRGVHAALRPGGHLVFETRRPERRAWEEWAADTAPLTLDVPGIGPVERRLEVTDVSLPLVSFRCIYRFLTDGAVLTSDSTLRFRDRDELERSMADGGYRVLDVRQAPDRPGREFVFVAQRVISR</sequence>
<keyword evidence="1 5" id="KW-0489">Methyltransferase</keyword>
<dbReference type="RefSeq" id="WP_345464912.1">
    <property type="nucleotide sequence ID" value="NZ_BAABHF010000019.1"/>
</dbReference>
<evidence type="ECO:0000313" key="6">
    <source>
        <dbReference type="Proteomes" id="UP001500503"/>
    </source>
</evidence>
<evidence type="ECO:0000313" key="5">
    <source>
        <dbReference type="EMBL" id="GAA4495318.1"/>
    </source>
</evidence>
<dbReference type="SUPFAM" id="SSF53335">
    <property type="entry name" value="S-adenosyl-L-methionine-dependent methyltransferases"/>
    <property type="match status" value="1"/>
</dbReference>
<gene>
    <name evidence="5" type="ORF">GCM10023191_035860</name>
</gene>
<dbReference type="PANTHER" id="PTHR43464:SF19">
    <property type="entry name" value="UBIQUINONE BIOSYNTHESIS O-METHYLTRANSFERASE, MITOCHONDRIAL"/>
    <property type="match status" value="1"/>
</dbReference>
<comment type="caution">
    <text evidence="5">The sequence shown here is derived from an EMBL/GenBank/DDBJ whole genome shotgun (WGS) entry which is preliminary data.</text>
</comment>
<dbReference type="InterPro" id="IPR029063">
    <property type="entry name" value="SAM-dependent_MTases_sf"/>
</dbReference>
<keyword evidence="6" id="KW-1185">Reference proteome</keyword>
<reference evidence="6" key="1">
    <citation type="journal article" date="2019" name="Int. J. Syst. Evol. Microbiol.">
        <title>The Global Catalogue of Microorganisms (GCM) 10K type strain sequencing project: providing services to taxonomists for standard genome sequencing and annotation.</title>
        <authorList>
            <consortium name="The Broad Institute Genomics Platform"/>
            <consortium name="The Broad Institute Genome Sequencing Center for Infectious Disease"/>
            <person name="Wu L."/>
            <person name="Ma J."/>
        </authorList>
    </citation>
    <scope>NUCLEOTIDE SEQUENCE [LARGE SCALE GENOMIC DNA]</scope>
    <source>
        <strain evidence="6">JCM 17933</strain>
    </source>
</reference>
<dbReference type="InterPro" id="IPR041698">
    <property type="entry name" value="Methyltransf_25"/>
</dbReference>
<dbReference type="CDD" id="cd02440">
    <property type="entry name" value="AdoMet_MTases"/>
    <property type="match status" value="1"/>
</dbReference>
<protein>
    <submittedName>
        <fullName evidence="5">Class I SAM-dependent methyltransferase</fullName>
    </submittedName>
</protein>